<dbReference type="InterPro" id="IPR036345">
    <property type="entry name" value="ExoRNase_PH_dom2_sf"/>
</dbReference>
<evidence type="ECO:0000259" key="2">
    <source>
        <dbReference type="Pfam" id="PF01138"/>
    </source>
</evidence>
<comment type="similarity">
    <text evidence="1">Belongs to the RNase PH family.</text>
</comment>
<sequence>MSYPRPSHRSPSTLRPLSAELSPLHQADGSASLKVGNTHIMVAIYGPVAPRISHRERIDRGLVSVVFSKGVMMAGSGGGVSSDGKDNGECMKPLATPMPSGGGASERELESFVCDALSSCIMLERYPRCVIQVVIQIVQADGSVLGTAVNCAEMALVDAGVAMKGLPVASTCVVVSRQLQNGHAGSIWMDPTAEEESAEGHTIVVLVTEAGSSDDEADKAAEVITSFTSGAPLSMSGLIQCMETTDKFNTAMVAFMRMAVEQKVQKEVETLWS</sequence>
<dbReference type="InterPro" id="IPR050080">
    <property type="entry name" value="RNase_PH"/>
</dbReference>
<evidence type="ECO:0000256" key="1">
    <source>
        <dbReference type="ARBA" id="ARBA00006678"/>
    </source>
</evidence>
<dbReference type="InterPro" id="IPR001247">
    <property type="entry name" value="ExoRNase_PH_dom1"/>
</dbReference>
<dbReference type="InterPro" id="IPR020568">
    <property type="entry name" value="Ribosomal_Su5_D2-typ_SF"/>
</dbReference>
<protein>
    <recommendedName>
        <fullName evidence="2">Exoribonuclease phosphorolytic domain-containing protein</fullName>
    </recommendedName>
</protein>
<dbReference type="Pfam" id="PF01138">
    <property type="entry name" value="RNase_PH"/>
    <property type="match status" value="1"/>
</dbReference>
<dbReference type="Gene3D" id="3.30.230.70">
    <property type="entry name" value="GHMP Kinase, N-terminal domain"/>
    <property type="match status" value="1"/>
</dbReference>
<keyword evidence="4" id="KW-1185">Reference proteome</keyword>
<dbReference type="SUPFAM" id="SSF55666">
    <property type="entry name" value="Ribonuclease PH domain 2-like"/>
    <property type="match status" value="1"/>
</dbReference>
<proteinExistence type="inferred from homology"/>
<reference evidence="3 4" key="1">
    <citation type="submission" date="2024-10" db="EMBL/GenBank/DDBJ databases">
        <title>Updated reference genomes for cyclostephanoid diatoms.</title>
        <authorList>
            <person name="Roberts W.R."/>
            <person name="Alverson A.J."/>
        </authorList>
    </citation>
    <scope>NUCLEOTIDE SEQUENCE [LARGE SCALE GENOMIC DNA]</scope>
    <source>
        <strain evidence="3 4">AJA010-31</strain>
    </source>
</reference>
<gene>
    <name evidence="3" type="ORF">ACHAWO_008701</name>
</gene>
<evidence type="ECO:0000313" key="4">
    <source>
        <dbReference type="Proteomes" id="UP001530400"/>
    </source>
</evidence>
<comment type="caution">
    <text evidence="3">The sequence shown here is derived from an EMBL/GenBank/DDBJ whole genome shotgun (WGS) entry which is preliminary data.</text>
</comment>
<dbReference type="Proteomes" id="UP001530400">
    <property type="component" value="Unassembled WGS sequence"/>
</dbReference>
<dbReference type="PANTHER" id="PTHR11953:SF0">
    <property type="entry name" value="EXOSOME COMPLEX COMPONENT RRP41"/>
    <property type="match status" value="1"/>
</dbReference>
<dbReference type="AlphaFoldDB" id="A0ABD3NN98"/>
<accession>A0ABD3NN98</accession>
<dbReference type="PANTHER" id="PTHR11953">
    <property type="entry name" value="EXOSOME COMPLEX COMPONENT"/>
    <property type="match status" value="1"/>
</dbReference>
<dbReference type="EMBL" id="JALLPJ020001050">
    <property type="protein sequence ID" value="KAL3777354.1"/>
    <property type="molecule type" value="Genomic_DNA"/>
</dbReference>
<organism evidence="3 4">
    <name type="scientific">Cyclotella atomus</name>
    <dbReference type="NCBI Taxonomy" id="382360"/>
    <lineage>
        <taxon>Eukaryota</taxon>
        <taxon>Sar</taxon>
        <taxon>Stramenopiles</taxon>
        <taxon>Ochrophyta</taxon>
        <taxon>Bacillariophyta</taxon>
        <taxon>Coscinodiscophyceae</taxon>
        <taxon>Thalassiosirophycidae</taxon>
        <taxon>Stephanodiscales</taxon>
        <taxon>Stephanodiscaceae</taxon>
        <taxon>Cyclotella</taxon>
    </lineage>
</organism>
<feature type="domain" description="Exoribonuclease phosphorolytic" evidence="2">
    <location>
        <begin position="14"/>
        <end position="161"/>
    </location>
</feature>
<evidence type="ECO:0000313" key="3">
    <source>
        <dbReference type="EMBL" id="KAL3777354.1"/>
    </source>
</evidence>
<dbReference type="SUPFAM" id="SSF54211">
    <property type="entry name" value="Ribosomal protein S5 domain 2-like"/>
    <property type="match status" value="1"/>
</dbReference>
<dbReference type="InterPro" id="IPR027408">
    <property type="entry name" value="PNPase/RNase_PH_dom_sf"/>
</dbReference>
<name>A0ABD3NN98_9STRA</name>